<dbReference type="STRING" id="2880.D7FYB5"/>
<evidence type="ECO:0000256" key="1">
    <source>
        <dbReference type="ARBA" id="ARBA00023239"/>
    </source>
</evidence>
<dbReference type="SUPFAM" id="SSF51569">
    <property type="entry name" value="Aldolase"/>
    <property type="match status" value="1"/>
</dbReference>
<evidence type="ECO:0000313" key="2">
    <source>
        <dbReference type="EMBL" id="CBJ26554.1"/>
    </source>
</evidence>
<dbReference type="PANTHER" id="PTHR12128">
    <property type="entry name" value="DIHYDRODIPICOLINATE SYNTHASE"/>
    <property type="match status" value="1"/>
</dbReference>
<reference evidence="2 3" key="1">
    <citation type="journal article" date="2010" name="Nature">
        <title>The Ectocarpus genome and the independent evolution of multicellularity in brown algae.</title>
        <authorList>
            <person name="Cock J.M."/>
            <person name="Sterck L."/>
            <person name="Rouze P."/>
            <person name="Scornet D."/>
            <person name="Allen A.E."/>
            <person name="Amoutzias G."/>
            <person name="Anthouard V."/>
            <person name="Artiguenave F."/>
            <person name="Aury J.M."/>
            <person name="Badger J.H."/>
            <person name="Beszteri B."/>
            <person name="Billiau K."/>
            <person name="Bonnet E."/>
            <person name="Bothwell J.H."/>
            <person name="Bowler C."/>
            <person name="Boyen C."/>
            <person name="Brownlee C."/>
            <person name="Carrano C.J."/>
            <person name="Charrier B."/>
            <person name="Cho G.Y."/>
            <person name="Coelho S.M."/>
            <person name="Collen J."/>
            <person name="Corre E."/>
            <person name="Da Silva C."/>
            <person name="Delage L."/>
            <person name="Delaroque N."/>
            <person name="Dittami S.M."/>
            <person name="Doulbeau S."/>
            <person name="Elias M."/>
            <person name="Farnham G."/>
            <person name="Gachon C.M."/>
            <person name="Gschloessl B."/>
            <person name="Heesch S."/>
            <person name="Jabbari K."/>
            <person name="Jubin C."/>
            <person name="Kawai H."/>
            <person name="Kimura K."/>
            <person name="Kloareg B."/>
            <person name="Kupper F.C."/>
            <person name="Lang D."/>
            <person name="Le Bail A."/>
            <person name="Leblanc C."/>
            <person name="Lerouge P."/>
            <person name="Lohr M."/>
            <person name="Lopez P.J."/>
            <person name="Martens C."/>
            <person name="Maumus F."/>
            <person name="Michel G."/>
            <person name="Miranda-Saavedra D."/>
            <person name="Morales J."/>
            <person name="Moreau H."/>
            <person name="Motomura T."/>
            <person name="Nagasato C."/>
            <person name="Napoli C.A."/>
            <person name="Nelson D.R."/>
            <person name="Nyvall-Collen P."/>
            <person name="Peters A.F."/>
            <person name="Pommier C."/>
            <person name="Potin P."/>
            <person name="Poulain J."/>
            <person name="Quesneville H."/>
            <person name="Read B."/>
            <person name="Rensing S.A."/>
            <person name="Ritter A."/>
            <person name="Rousvoal S."/>
            <person name="Samanta M."/>
            <person name="Samson G."/>
            <person name="Schroeder D.C."/>
            <person name="Segurens B."/>
            <person name="Strittmatter M."/>
            <person name="Tonon T."/>
            <person name="Tregear J.W."/>
            <person name="Valentin K."/>
            <person name="von Dassow P."/>
            <person name="Yamagishi T."/>
            <person name="Van de Peer Y."/>
            <person name="Wincker P."/>
        </authorList>
    </citation>
    <scope>NUCLEOTIDE SEQUENCE [LARGE SCALE GENOMIC DNA]</scope>
    <source>
        <strain evidence="3">Ec32 / CCAP1310/4</strain>
    </source>
</reference>
<dbReference type="InterPro" id="IPR013785">
    <property type="entry name" value="Aldolase_TIM"/>
</dbReference>
<gene>
    <name evidence="2" type="ORF">Esi_0034_0163</name>
</gene>
<dbReference type="GO" id="GO:0008840">
    <property type="term" value="F:4-hydroxy-tetrahydrodipicolinate synthase activity"/>
    <property type="evidence" value="ECO:0007669"/>
    <property type="project" value="TreeGrafter"/>
</dbReference>
<dbReference type="OrthoDB" id="191315at2759"/>
<proteinExistence type="predicted"/>
<keyword evidence="3" id="KW-1185">Reference proteome</keyword>
<dbReference type="EMBL" id="FN648531">
    <property type="protein sequence ID" value="CBJ26554.1"/>
    <property type="molecule type" value="Genomic_DNA"/>
</dbReference>
<dbReference type="PANTHER" id="PTHR12128:SF66">
    <property type="entry name" value="4-HYDROXY-2-OXOGLUTARATE ALDOLASE, MITOCHONDRIAL"/>
    <property type="match status" value="1"/>
</dbReference>
<keyword evidence="1" id="KW-0456">Lyase</keyword>
<dbReference type="AlphaFoldDB" id="D7FYB5"/>
<name>D7FYB5_ECTSI</name>
<accession>D7FYB5</accession>
<dbReference type="InParanoid" id="D7FYB5"/>
<dbReference type="EMBL" id="FN649750">
    <property type="protein sequence ID" value="CBJ26554.1"/>
    <property type="molecule type" value="Genomic_DNA"/>
</dbReference>
<dbReference type="InterPro" id="IPR002220">
    <property type="entry name" value="DapA-like"/>
</dbReference>
<protein>
    <submittedName>
        <fullName evidence="2">Dihydrodipicolinate synthetase</fullName>
    </submittedName>
</protein>
<evidence type="ECO:0000313" key="3">
    <source>
        <dbReference type="Proteomes" id="UP000002630"/>
    </source>
</evidence>
<sequence length="203" mass="20895">MDGGEGSAAGGAATGRLALRGPVFDVLTPFTGEGEVDFTAFGDYLQFLSEAGVPTILCNGEAGEFASLTTGERKLIVDFARKTFSGTVLNHVSASALPDVTQLISHSSGKSGGGSRTLADAVLVMPPCSSFGGYPGGRETERGGDERGTEAFLRKALGGCQLPVFLYSAAGAQVGWGLGEVEVRGTTDVVESREKRREGLGVT</sequence>
<organism evidence="2 3">
    <name type="scientific">Ectocarpus siliculosus</name>
    <name type="common">Brown alga</name>
    <name type="synonym">Conferva siliculosa</name>
    <dbReference type="NCBI Taxonomy" id="2880"/>
    <lineage>
        <taxon>Eukaryota</taxon>
        <taxon>Sar</taxon>
        <taxon>Stramenopiles</taxon>
        <taxon>Ochrophyta</taxon>
        <taxon>PX clade</taxon>
        <taxon>Phaeophyceae</taxon>
        <taxon>Ectocarpales</taxon>
        <taxon>Ectocarpaceae</taxon>
        <taxon>Ectocarpus</taxon>
    </lineage>
</organism>
<dbReference type="Proteomes" id="UP000002630">
    <property type="component" value="Linkage Group LG25"/>
</dbReference>
<dbReference type="Gene3D" id="3.20.20.70">
    <property type="entry name" value="Aldolase class I"/>
    <property type="match status" value="1"/>
</dbReference>
<dbReference type="Pfam" id="PF00701">
    <property type="entry name" value="DHDPS"/>
    <property type="match status" value="1"/>
</dbReference>